<dbReference type="AlphaFoldDB" id="A0A6L2MY18"/>
<comment type="caution">
    <text evidence="1">The sequence shown here is derived from an EMBL/GenBank/DDBJ whole genome shotgun (WGS) entry which is preliminary data.</text>
</comment>
<evidence type="ECO:0000313" key="1">
    <source>
        <dbReference type="EMBL" id="GEU78147.1"/>
    </source>
</evidence>
<name>A0A6L2MY18_TANCI</name>
<proteinExistence type="predicted"/>
<organism evidence="1">
    <name type="scientific">Tanacetum cinerariifolium</name>
    <name type="common">Dalmatian daisy</name>
    <name type="synonym">Chrysanthemum cinerariifolium</name>
    <dbReference type="NCBI Taxonomy" id="118510"/>
    <lineage>
        <taxon>Eukaryota</taxon>
        <taxon>Viridiplantae</taxon>
        <taxon>Streptophyta</taxon>
        <taxon>Embryophyta</taxon>
        <taxon>Tracheophyta</taxon>
        <taxon>Spermatophyta</taxon>
        <taxon>Magnoliopsida</taxon>
        <taxon>eudicotyledons</taxon>
        <taxon>Gunneridae</taxon>
        <taxon>Pentapetalae</taxon>
        <taxon>asterids</taxon>
        <taxon>campanulids</taxon>
        <taxon>Asterales</taxon>
        <taxon>Asteraceae</taxon>
        <taxon>Asteroideae</taxon>
        <taxon>Anthemideae</taxon>
        <taxon>Anthemidinae</taxon>
        <taxon>Tanacetum</taxon>
    </lineage>
</organism>
<accession>A0A6L2MY18</accession>
<reference evidence="1" key="1">
    <citation type="journal article" date="2019" name="Sci. Rep.">
        <title>Draft genome of Tanacetum cinerariifolium, the natural source of mosquito coil.</title>
        <authorList>
            <person name="Yamashiro T."/>
            <person name="Shiraishi A."/>
            <person name="Satake H."/>
            <person name="Nakayama K."/>
        </authorList>
    </citation>
    <scope>NUCLEOTIDE SEQUENCE</scope>
</reference>
<protein>
    <submittedName>
        <fullName evidence="1">Uncharacterized protein</fullName>
    </submittedName>
</protein>
<gene>
    <name evidence="1" type="ORF">Tci_050125</name>
</gene>
<dbReference type="EMBL" id="BKCJ010007614">
    <property type="protein sequence ID" value="GEU78147.1"/>
    <property type="molecule type" value="Genomic_DNA"/>
</dbReference>
<sequence>MDNMNEVLDVKVMIRRTLHNLTSIKELLGQTGNERRRTRQEFCLITGFTFRKIPKVDTFNGLQNHPFCDRVFPDKIAEPLNKVRVSEVLEVIRSPEMWSALSDEDSVKVCLLLLEQQSKQVFESVLVFTSEELVAEYHSITISVQLIENVGDGDPLIFLKELTAVKQRMNTIERFIKSKSNNLSEDSVANNLLKKKLNLLMERCFIGEISCENLGQEQLQSHDMYIQSIGKQFVQHPLESPNEKRLEISISDVLNGEVSFDKKRPNIYHGEFSKNEALFEEFDPKEYDKNVHGSGDEKIRFIVHY</sequence>